<name>A0A545AN24_9ACTN</name>
<organism evidence="2 3">
    <name type="scientific">Cryptosporangium phraense</name>
    <dbReference type="NCBI Taxonomy" id="2593070"/>
    <lineage>
        <taxon>Bacteria</taxon>
        <taxon>Bacillati</taxon>
        <taxon>Actinomycetota</taxon>
        <taxon>Actinomycetes</taxon>
        <taxon>Cryptosporangiales</taxon>
        <taxon>Cryptosporangiaceae</taxon>
        <taxon>Cryptosporangium</taxon>
    </lineage>
</organism>
<evidence type="ECO:0000313" key="3">
    <source>
        <dbReference type="Proteomes" id="UP000317982"/>
    </source>
</evidence>
<feature type="region of interest" description="Disordered" evidence="1">
    <location>
        <begin position="131"/>
        <end position="158"/>
    </location>
</feature>
<gene>
    <name evidence="2" type="ORF">FL583_21995</name>
</gene>
<protein>
    <submittedName>
        <fullName evidence="2">Uncharacterized protein</fullName>
    </submittedName>
</protein>
<dbReference type="EMBL" id="VIRS01000016">
    <property type="protein sequence ID" value="TQS42739.1"/>
    <property type="molecule type" value="Genomic_DNA"/>
</dbReference>
<accession>A0A545AN24</accession>
<evidence type="ECO:0000256" key="1">
    <source>
        <dbReference type="SAM" id="MobiDB-lite"/>
    </source>
</evidence>
<dbReference type="RefSeq" id="WP_142706608.1">
    <property type="nucleotide sequence ID" value="NZ_VIRS01000016.1"/>
</dbReference>
<comment type="caution">
    <text evidence="2">The sequence shown here is derived from an EMBL/GenBank/DDBJ whole genome shotgun (WGS) entry which is preliminary data.</text>
</comment>
<reference evidence="2 3" key="1">
    <citation type="submission" date="2019-07" db="EMBL/GenBank/DDBJ databases">
        <title>Cryptosporangium phraense sp. nov., isolated from plant litter.</title>
        <authorList>
            <person name="Suriyachadkun C."/>
        </authorList>
    </citation>
    <scope>NUCLEOTIDE SEQUENCE [LARGE SCALE GENOMIC DNA]</scope>
    <source>
        <strain evidence="2 3">A-T 5661</strain>
    </source>
</reference>
<dbReference type="AlphaFoldDB" id="A0A545AN24"/>
<dbReference type="InParanoid" id="A0A545AN24"/>
<keyword evidence="3" id="KW-1185">Reference proteome</keyword>
<dbReference type="Proteomes" id="UP000317982">
    <property type="component" value="Unassembled WGS sequence"/>
</dbReference>
<proteinExistence type="predicted"/>
<sequence length="237" mass="25450">MSGYSPCNKVNDLPSSRCTDSGLVLLPHTWIYVPCGPRPRVTSFRETATSTSYGYTAAISVNEQAVGLIHGHGRDEVFYSSGNPGFGQEEMARFAAASRSHSGEALTAEWVLGQLVISHLLTRLTPVPPPPGSRLARPVEIVSSIPTPRPERPSLDDEHDRVGNIVALAGMVVLVGGADGTKPALVAAQLASYRAPGDHLWWQLWNPEVGGSAGYWRDLTARPASVPEGDPAEDYPW</sequence>
<evidence type="ECO:0000313" key="2">
    <source>
        <dbReference type="EMBL" id="TQS42739.1"/>
    </source>
</evidence>
<feature type="compositionally biased region" description="Basic and acidic residues" evidence="1">
    <location>
        <begin position="149"/>
        <end position="158"/>
    </location>
</feature>